<evidence type="ECO:0000313" key="2">
    <source>
        <dbReference type="Proteomes" id="UP001062846"/>
    </source>
</evidence>
<protein>
    <submittedName>
        <fullName evidence="1">Uncharacterized protein</fullName>
    </submittedName>
</protein>
<comment type="caution">
    <text evidence="1">The sequence shown here is derived from an EMBL/GenBank/DDBJ whole genome shotgun (WGS) entry which is preliminary data.</text>
</comment>
<sequence>MILHYMDLKRNPRLHKRLRHVIGFRHRERVELVLELLLRLLVDDGEVYGAPIGAVEDGGGADVEEDDGVAGAEVLADGPLDGEGALVAEVDGDADAALGAGCGGVGGGNGRGEAGRGRGGLDFDGREGWVNLDTGEEVDDGNDVEDGGAGLASETVGMAGGGGGMVVVVVRWDGGGCGKGFSDLVFF</sequence>
<keyword evidence="2" id="KW-1185">Reference proteome</keyword>
<accession>A0ACC0NXN5</accession>
<name>A0ACC0NXN5_RHOML</name>
<gene>
    <name evidence="1" type="ORF">RHMOL_Rhmol04G0031300</name>
</gene>
<proteinExistence type="predicted"/>
<evidence type="ECO:0000313" key="1">
    <source>
        <dbReference type="EMBL" id="KAI8557716.1"/>
    </source>
</evidence>
<reference evidence="1" key="1">
    <citation type="submission" date="2022-02" db="EMBL/GenBank/DDBJ databases">
        <title>Plant Genome Project.</title>
        <authorList>
            <person name="Zhang R.-G."/>
        </authorList>
    </citation>
    <scope>NUCLEOTIDE SEQUENCE</scope>
    <source>
        <strain evidence="1">AT1</strain>
    </source>
</reference>
<organism evidence="1 2">
    <name type="scientific">Rhododendron molle</name>
    <name type="common">Chinese azalea</name>
    <name type="synonym">Azalea mollis</name>
    <dbReference type="NCBI Taxonomy" id="49168"/>
    <lineage>
        <taxon>Eukaryota</taxon>
        <taxon>Viridiplantae</taxon>
        <taxon>Streptophyta</taxon>
        <taxon>Embryophyta</taxon>
        <taxon>Tracheophyta</taxon>
        <taxon>Spermatophyta</taxon>
        <taxon>Magnoliopsida</taxon>
        <taxon>eudicotyledons</taxon>
        <taxon>Gunneridae</taxon>
        <taxon>Pentapetalae</taxon>
        <taxon>asterids</taxon>
        <taxon>Ericales</taxon>
        <taxon>Ericaceae</taxon>
        <taxon>Ericoideae</taxon>
        <taxon>Rhodoreae</taxon>
        <taxon>Rhododendron</taxon>
    </lineage>
</organism>
<dbReference type="Proteomes" id="UP001062846">
    <property type="component" value="Chromosome 4"/>
</dbReference>
<dbReference type="EMBL" id="CM046391">
    <property type="protein sequence ID" value="KAI8557716.1"/>
    <property type="molecule type" value="Genomic_DNA"/>
</dbReference>